<keyword evidence="1" id="KW-0966">Cell projection</keyword>
<keyword evidence="1" id="KW-0969">Cilium</keyword>
<proteinExistence type="predicted"/>
<protein>
    <submittedName>
        <fullName evidence="1">Flagellar biosynthesis protein FlgJ</fullName>
    </submittedName>
</protein>
<evidence type="ECO:0000313" key="2">
    <source>
        <dbReference type="Proteomes" id="UP000288012"/>
    </source>
</evidence>
<evidence type="ECO:0000313" key="1">
    <source>
        <dbReference type="EMBL" id="RUQ81508.1"/>
    </source>
</evidence>
<organism evidence="1 2">
    <name type="scientific">Legionella septentrionalis</name>
    <dbReference type="NCBI Taxonomy" id="2498109"/>
    <lineage>
        <taxon>Bacteria</taxon>
        <taxon>Pseudomonadati</taxon>
        <taxon>Pseudomonadota</taxon>
        <taxon>Gammaproteobacteria</taxon>
        <taxon>Legionellales</taxon>
        <taxon>Legionellaceae</taxon>
        <taxon>Legionella</taxon>
    </lineage>
</organism>
<gene>
    <name evidence="1" type="ORF">EKM59_10460</name>
</gene>
<accession>A0A3S0WQN8</accession>
<dbReference type="Proteomes" id="UP000288012">
    <property type="component" value="Unassembled WGS sequence"/>
</dbReference>
<sequence length="189" mass="21879">MDALRKITLHPKARDFLFENFATLRRIFSDVLGQLGIDYISIALINERGEIFFLSSNPSIEQNLIEKELWECDGIYQEDFINQNEHKLWSELSPIRNPERLKQYKQQHQKLIEGVSIPTNYGIYRAILSFGFKKMNSLVQIKSESSHEKLLAVGKYCLNKISNIVLFPDGKKDKPKPQLTLVINNLGKL</sequence>
<dbReference type="RefSeq" id="WP_127111505.1">
    <property type="nucleotide sequence ID" value="NZ_RZGR01000040.1"/>
</dbReference>
<keyword evidence="1" id="KW-0282">Flagellum</keyword>
<name>A0A3S0WQN8_9GAMM</name>
<reference evidence="1 2" key="1">
    <citation type="submission" date="2018-12" db="EMBL/GenBank/DDBJ databases">
        <title>Legionella sp,whole genome shotgun sequence.</title>
        <authorList>
            <person name="Wu H."/>
        </authorList>
    </citation>
    <scope>NUCLEOTIDE SEQUENCE [LARGE SCALE GENOMIC DNA]</scope>
    <source>
        <strain evidence="2">km714</strain>
    </source>
</reference>
<dbReference type="EMBL" id="RZGR01000040">
    <property type="protein sequence ID" value="RUQ81508.1"/>
    <property type="molecule type" value="Genomic_DNA"/>
</dbReference>
<comment type="caution">
    <text evidence="1">The sequence shown here is derived from an EMBL/GenBank/DDBJ whole genome shotgun (WGS) entry which is preliminary data.</text>
</comment>
<dbReference type="AlphaFoldDB" id="A0A3S0WQN8"/>
<keyword evidence="2" id="KW-1185">Reference proteome</keyword>